<evidence type="ECO:0000256" key="1">
    <source>
        <dbReference type="SAM" id="SignalP"/>
    </source>
</evidence>
<reference evidence="3" key="1">
    <citation type="submission" date="2014-11" db="EMBL/GenBank/DDBJ databases">
        <title>Draft genome sequence of Hydrogenophaga intermedia S1.</title>
        <authorList>
            <person name="Gan H.M."/>
            <person name="Chew T.H."/>
            <person name="Stolz A."/>
        </authorList>
    </citation>
    <scope>NUCLEOTIDE SEQUENCE [LARGE SCALE GENOMIC DNA]</scope>
    <source>
        <strain evidence="3">S1</strain>
    </source>
</reference>
<feature type="chain" id="PRO_5009681630" evidence="1">
    <location>
        <begin position="23"/>
        <end position="159"/>
    </location>
</feature>
<evidence type="ECO:0000313" key="2">
    <source>
        <dbReference type="EMBL" id="CDN88497.1"/>
    </source>
</evidence>
<dbReference type="RefSeq" id="WP_009517802.1">
    <property type="nucleotide sequence ID" value="NZ_CCAE010000024.1"/>
</dbReference>
<dbReference type="AlphaFoldDB" id="A0A1L1PNH3"/>
<organism evidence="2 3">
    <name type="scientific">Hydrogenophaga intermedia</name>
    <dbReference type="NCBI Taxonomy" id="65786"/>
    <lineage>
        <taxon>Bacteria</taxon>
        <taxon>Pseudomonadati</taxon>
        <taxon>Pseudomonadota</taxon>
        <taxon>Betaproteobacteria</taxon>
        <taxon>Burkholderiales</taxon>
        <taxon>Comamonadaceae</taxon>
        <taxon>Hydrogenophaga</taxon>
    </lineage>
</organism>
<dbReference type="EMBL" id="CCAE010000024">
    <property type="protein sequence ID" value="CDN88497.1"/>
    <property type="molecule type" value="Genomic_DNA"/>
</dbReference>
<sequence precursor="true">MNRCLKPLTIVALLAFGGAAQAQSEASTTSTTTTTTTTILPAPAIGAQPGVRQFPRQALRGTMTVKQPPYLEMDDRITRFTPGARILDEGNRIRQSAALVNRELTVNYLMDRQGQVTQVWVLNEAEKKERRRTLGVERNFEFESQQGAATPTTLPAKAN</sequence>
<accession>A0A1L1PNH3</accession>
<keyword evidence="3" id="KW-1185">Reference proteome</keyword>
<dbReference type="Proteomes" id="UP000028878">
    <property type="component" value="Unassembled WGS sequence"/>
</dbReference>
<name>A0A1L1PNH3_HYDIT</name>
<keyword evidence="1" id="KW-0732">Signal</keyword>
<feature type="signal peptide" evidence="1">
    <location>
        <begin position="1"/>
        <end position="22"/>
    </location>
</feature>
<evidence type="ECO:0000313" key="3">
    <source>
        <dbReference type="Proteomes" id="UP000028878"/>
    </source>
</evidence>
<protein>
    <submittedName>
        <fullName evidence="2">Putative secreted protein</fullName>
    </submittedName>
</protein>
<proteinExistence type="predicted"/>
<gene>
    <name evidence="2" type="ORF">BN948_02932</name>
</gene>